<keyword evidence="1" id="KW-1133">Transmembrane helix</keyword>
<dbReference type="Pfam" id="PF10756">
    <property type="entry name" value="bPH_6"/>
    <property type="match status" value="1"/>
</dbReference>
<feature type="transmembrane region" description="Helical" evidence="1">
    <location>
        <begin position="20"/>
        <end position="42"/>
    </location>
</feature>
<dbReference type="EMBL" id="FMUB01000004">
    <property type="protein sequence ID" value="SCX16961.1"/>
    <property type="molecule type" value="Genomic_DNA"/>
</dbReference>
<evidence type="ECO:0000313" key="3">
    <source>
        <dbReference type="EMBL" id="SCX16961.1"/>
    </source>
</evidence>
<dbReference type="InterPro" id="IPR019692">
    <property type="entry name" value="CFP-6_PH"/>
</dbReference>
<keyword evidence="1" id="KW-0472">Membrane</keyword>
<proteinExistence type="predicted"/>
<name>A0A1G4W591_9MYCO</name>
<accession>A0A1G4W591</accession>
<feature type="transmembrane region" description="Helical" evidence="1">
    <location>
        <begin position="48"/>
        <end position="66"/>
    </location>
</feature>
<evidence type="ECO:0000256" key="1">
    <source>
        <dbReference type="SAM" id="Phobius"/>
    </source>
</evidence>
<organism evidence="3 4">
    <name type="scientific">Mycolicibacterium fluoranthenivorans</name>
    <dbReference type="NCBI Taxonomy" id="258505"/>
    <lineage>
        <taxon>Bacteria</taxon>
        <taxon>Bacillati</taxon>
        <taxon>Actinomycetota</taxon>
        <taxon>Actinomycetes</taxon>
        <taxon>Mycobacteriales</taxon>
        <taxon>Mycobacteriaceae</taxon>
        <taxon>Mycolicibacterium</taxon>
    </lineage>
</organism>
<dbReference type="AlphaFoldDB" id="A0A1G4W591"/>
<dbReference type="STRING" id="1502745.SAMN02799620_02397"/>
<keyword evidence="1" id="KW-0812">Transmembrane</keyword>
<dbReference type="Proteomes" id="UP000199707">
    <property type="component" value="Unassembled WGS sequence"/>
</dbReference>
<evidence type="ECO:0000313" key="4">
    <source>
        <dbReference type="Proteomes" id="UP000199707"/>
    </source>
</evidence>
<feature type="domain" description="Low molecular weight protein antigen 6 PH" evidence="2">
    <location>
        <begin position="65"/>
        <end position="135"/>
    </location>
</feature>
<reference evidence="4" key="1">
    <citation type="submission" date="2016-10" db="EMBL/GenBank/DDBJ databases">
        <authorList>
            <person name="Varghese N."/>
            <person name="Submissions S."/>
        </authorList>
    </citation>
    <scope>NUCLEOTIDE SEQUENCE [LARGE SCALE GENOMIC DNA]</scope>
    <source>
        <strain evidence="4">UNC267MFSha1.1M11</strain>
    </source>
</reference>
<sequence>MRARCKDGVVSSARAQTDVVIRISPMAYFGVGFFTLGLLALIFAWPGYAAVLLILPILLAAAVFRYRTVADRDHVRVRTLLGSRTVRWEEIDGLRFTRSSWARARLTDGTELVLPAVTFSTLPLLTAASGGRVPNPYE</sequence>
<protein>
    <submittedName>
        <fullName evidence="3">PH domain-containing protein</fullName>
    </submittedName>
</protein>
<evidence type="ECO:0000259" key="2">
    <source>
        <dbReference type="Pfam" id="PF10756"/>
    </source>
</evidence>
<gene>
    <name evidence="3" type="ORF">SAMN02799620_02397</name>
</gene>